<dbReference type="Proteomes" id="UP000321248">
    <property type="component" value="Unassembled WGS sequence"/>
</dbReference>
<dbReference type="SUPFAM" id="SSF56935">
    <property type="entry name" value="Porins"/>
    <property type="match status" value="1"/>
</dbReference>
<evidence type="ECO:0000256" key="1">
    <source>
        <dbReference type="ARBA" id="ARBA00004571"/>
    </source>
</evidence>
<dbReference type="AlphaFoldDB" id="A0A5C8KUR2"/>
<comment type="subcellular location">
    <subcellularLocation>
        <location evidence="1 9">Cell outer membrane</location>
        <topology evidence="1 9">Multi-pass membrane protein</topology>
    </subcellularLocation>
</comment>
<dbReference type="GO" id="GO:0009279">
    <property type="term" value="C:cell outer membrane"/>
    <property type="evidence" value="ECO:0007669"/>
    <property type="project" value="UniProtKB-SubCell"/>
</dbReference>
<keyword evidence="5" id="KW-0732">Signal</keyword>
<keyword evidence="3 9" id="KW-1134">Transmembrane beta strand</keyword>
<dbReference type="PROSITE" id="PS52016">
    <property type="entry name" value="TONB_DEPENDENT_REC_3"/>
    <property type="match status" value="1"/>
</dbReference>
<evidence type="ECO:0000256" key="7">
    <source>
        <dbReference type="ARBA" id="ARBA00023136"/>
    </source>
</evidence>
<keyword evidence="4 9" id="KW-0812">Transmembrane</keyword>
<dbReference type="Gene3D" id="2.170.130.10">
    <property type="entry name" value="TonB-dependent receptor, plug domain"/>
    <property type="match status" value="1"/>
</dbReference>
<comment type="similarity">
    <text evidence="9 11">Belongs to the TonB-dependent receptor family.</text>
</comment>
<keyword evidence="6 11" id="KW-0798">TonB box</keyword>
<dbReference type="InterPro" id="IPR000531">
    <property type="entry name" value="Beta-barrel_TonB"/>
</dbReference>
<evidence type="ECO:0000313" key="15">
    <source>
        <dbReference type="Proteomes" id="UP000321248"/>
    </source>
</evidence>
<evidence type="ECO:0000259" key="13">
    <source>
        <dbReference type="Pfam" id="PF07715"/>
    </source>
</evidence>
<feature type="domain" description="TonB-dependent receptor plug" evidence="13">
    <location>
        <begin position="68"/>
        <end position="180"/>
    </location>
</feature>
<dbReference type="InterPro" id="IPR039426">
    <property type="entry name" value="TonB-dep_rcpt-like"/>
</dbReference>
<proteinExistence type="inferred from homology"/>
<evidence type="ECO:0000256" key="8">
    <source>
        <dbReference type="ARBA" id="ARBA00023237"/>
    </source>
</evidence>
<dbReference type="PANTHER" id="PTHR30069:SF39">
    <property type="entry name" value="BLL6183 PROTEIN"/>
    <property type="match status" value="1"/>
</dbReference>
<protein>
    <submittedName>
        <fullName evidence="14">TonB-dependent receptor</fullName>
    </submittedName>
</protein>
<dbReference type="InterPro" id="IPR037066">
    <property type="entry name" value="Plug_dom_sf"/>
</dbReference>
<evidence type="ECO:0000313" key="14">
    <source>
        <dbReference type="EMBL" id="TXK65684.1"/>
    </source>
</evidence>
<evidence type="ECO:0000256" key="4">
    <source>
        <dbReference type="ARBA" id="ARBA00022692"/>
    </source>
</evidence>
<evidence type="ECO:0000256" key="5">
    <source>
        <dbReference type="ARBA" id="ARBA00022729"/>
    </source>
</evidence>
<evidence type="ECO:0000256" key="2">
    <source>
        <dbReference type="ARBA" id="ARBA00022448"/>
    </source>
</evidence>
<dbReference type="RefSeq" id="WP_147890356.1">
    <property type="nucleotide sequence ID" value="NZ_VRTS01000001.1"/>
</dbReference>
<accession>A0A5C8KUR2</accession>
<evidence type="ECO:0000256" key="9">
    <source>
        <dbReference type="PROSITE-ProRule" id="PRU01360"/>
    </source>
</evidence>
<feature type="domain" description="TonB-dependent receptor-like beta-barrel" evidence="12">
    <location>
        <begin position="267"/>
        <end position="664"/>
    </location>
</feature>
<dbReference type="OrthoDB" id="9760620at2"/>
<dbReference type="PROSITE" id="PS51257">
    <property type="entry name" value="PROKAR_LIPOPROTEIN"/>
    <property type="match status" value="1"/>
</dbReference>
<dbReference type="InterPro" id="IPR036942">
    <property type="entry name" value="Beta-barrel_TonB_sf"/>
</dbReference>
<reference evidence="14 15" key="1">
    <citation type="submission" date="2019-08" db="EMBL/GenBank/DDBJ databases">
        <authorList>
            <person name="Karlyshev A.V."/>
        </authorList>
    </citation>
    <scope>NUCLEOTIDE SEQUENCE [LARGE SCALE GENOMIC DNA]</scope>
    <source>
        <strain evidence="14 15">Alg18-2.2</strain>
    </source>
</reference>
<keyword evidence="14" id="KW-0675">Receptor</keyword>
<dbReference type="PROSITE" id="PS01156">
    <property type="entry name" value="TONB_DEPENDENT_REC_2"/>
    <property type="match status" value="1"/>
</dbReference>
<dbReference type="InterPro" id="IPR010917">
    <property type="entry name" value="TonB_rcpt_CS"/>
</dbReference>
<dbReference type="Gene3D" id="2.40.170.20">
    <property type="entry name" value="TonB-dependent receptor, beta-barrel domain"/>
    <property type="match status" value="1"/>
</dbReference>
<dbReference type="Pfam" id="PF07715">
    <property type="entry name" value="Plug"/>
    <property type="match status" value="1"/>
</dbReference>
<dbReference type="CDD" id="cd01347">
    <property type="entry name" value="ligand_gated_channel"/>
    <property type="match status" value="1"/>
</dbReference>
<keyword evidence="8 9" id="KW-0998">Cell outer membrane</keyword>
<evidence type="ECO:0000256" key="3">
    <source>
        <dbReference type="ARBA" id="ARBA00022452"/>
    </source>
</evidence>
<keyword evidence="15" id="KW-1185">Reference proteome</keyword>
<dbReference type="GO" id="GO:0044718">
    <property type="term" value="P:siderophore transmembrane transport"/>
    <property type="evidence" value="ECO:0007669"/>
    <property type="project" value="TreeGrafter"/>
</dbReference>
<name>A0A5C8KUR2_9GAMM</name>
<feature type="short sequence motif" description="TonB C-terminal box" evidence="10">
    <location>
        <begin position="681"/>
        <end position="698"/>
    </location>
</feature>
<comment type="caution">
    <text evidence="14">The sequence shown here is derived from an EMBL/GenBank/DDBJ whole genome shotgun (WGS) entry which is preliminary data.</text>
</comment>
<sequence length="698" mass="75308">MECRFFSPPGRLRAGICCPSAHIGILACILVVASVPSMASGEVQPASASGSTAITLDTIQVKGQGVDARSSAYSSDRFGSADIAAERVSDVEALFRNIPGMTVRYFGYGGVASSTVIRGFGGGGHGGDLGVAVDGIPLNEANSHADGYVDVQILVPLEIESLTVYRGPVSALYGNFNRGGLVAFNTRKSGEYRELDVSAGGYGTFDAQAALGASPGERHQLNVAAQAFHTDSFRAQSTTERRTGALRYGFAPTERTEVSVSTRVHKTIADNASRITRAQFETDPFGIDPRTRNDGAIKDFKTLRGDINFSPSSDLHILSFAYSTRQQFTRFFTRPVSADEFLQREETYDRDVYGLGTSLNASAMLLGRPVVFVVGVEGFSETTEFQFFDGLDNRRRVAPALSDRESVIDSRSAYFEANVDAHRFLDLSLGARYDRFKGTCRPLGPEAGNNPCDTLESIDNISPKLGISSQLSPWLKLRGSYSEGFALPGGFTKYAPGAQSLDPNQIAQTELGVLVTPTDSVSLDAVAYRISSTEEFRAVAPGEFENFGSTLRNGLEMSARWQASDAFDVRAVYGQARSRVRINANPALLGKEVTGVPEKTATLNLGWDPTQPLRLDASLRHVGKAWIDTANTRRASGYTTLDLGASYLFQTRAPVRAYIKIDNVLDRRYTTASGVSFGTELLTPGAPRQFTIGAQVGF</sequence>
<organism evidence="14 15">
    <name type="scientific">Alkalisalibacterium limincola</name>
    <dbReference type="NCBI Taxonomy" id="2699169"/>
    <lineage>
        <taxon>Bacteria</taxon>
        <taxon>Pseudomonadati</taxon>
        <taxon>Pseudomonadota</taxon>
        <taxon>Gammaproteobacteria</taxon>
        <taxon>Lysobacterales</taxon>
        <taxon>Lysobacteraceae</taxon>
        <taxon>Alkalisalibacterium</taxon>
    </lineage>
</organism>
<dbReference type="EMBL" id="VRTS01000001">
    <property type="protein sequence ID" value="TXK65684.1"/>
    <property type="molecule type" value="Genomic_DNA"/>
</dbReference>
<evidence type="ECO:0000259" key="12">
    <source>
        <dbReference type="Pfam" id="PF00593"/>
    </source>
</evidence>
<evidence type="ECO:0000256" key="6">
    <source>
        <dbReference type="ARBA" id="ARBA00023077"/>
    </source>
</evidence>
<gene>
    <name evidence="14" type="ORF">FU658_00735</name>
</gene>
<dbReference type="Pfam" id="PF00593">
    <property type="entry name" value="TonB_dep_Rec_b-barrel"/>
    <property type="match status" value="1"/>
</dbReference>
<keyword evidence="7 9" id="KW-0472">Membrane</keyword>
<keyword evidence="2 9" id="KW-0813">Transport</keyword>
<dbReference type="GO" id="GO:0015344">
    <property type="term" value="F:siderophore uptake transmembrane transporter activity"/>
    <property type="evidence" value="ECO:0007669"/>
    <property type="project" value="TreeGrafter"/>
</dbReference>
<dbReference type="InterPro" id="IPR012910">
    <property type="entry name" value="Plug_dom"/>
</dbReference>
<evidence type="ECO:0000256" key="10">
    <source>
        <dbReference type="PROSITE-ProRule" id="PRU10144"/>
    </source>
</evidence>
<evidence type="ECO:0000256" key="11">
    <source>
        <dbReference type="RuleBase" id="RU003357"/>
    </source>
</evidence>
<dbReference type="PANTHER" id="PTHR30069">
    <property type="entry name" value="TONB-DEPENDENT OUTER MEMBRANE RECEPTOR"/>
    <property type="match status" value="1"/>
</dbReference>